<dbReference type="GO" id="GO:0004197">
    <property type="term" value="F:cysteine-type endopeptidase activity"/>
    <property type="evidence" value="ECO:0007669"/>
    <property type="project" value="InterPro"/>
</dbReference>
<keyword evidence="2" id="KW-0788">Thiol protease</keyword>
<keyword evidence="1" id="KW-0053">Apoptosis</keyword>
<feature type="region of interest" description="Disordered" evidence="3">
    <location>
        <begin position="113"/>
        <end position="177"/>
    </location>
</feature>
<dbReference type="InterPro" id="IPR029030">
    <property type="entry name" value="Caspase-like_dom_sf"/>
</dbReference>
<sequence length="625" mass="69212">MPIFASFASRSLLSNQVVLDPISNNVQLPRRHRLSTRYGRFLNNILPRSLRGSVEGSNAISSRVGHSSHISPFAVATLIGLSDAQRISPLIEAANASLEIILAISRSSRFVPVHVPNHDTPPPGPVDQPPPSPGGTQTSQTHDYSSSDRLDNTSVPIPSLDFPPSVEDRPIDVTVGPTTPVAAVESDISSSSVDPSRNRVSFILPTHGPDESNPPLSNIGINNSINNPSIPPHMRPYRRTPGRTSSTSSSVTYNRRFPANLPNRSASSLQTTSTYVTAPTGASPPPSLRSFPRCESPDALLDLYRRIRTHSFQASSLRESMAFSDFTHEHVGIRDDLLHGTTVPNKPPSVYDVSHTSSSSRKLLIIGNSYKACDKRIRNMFSAETLHGVYEDRDRLTRVFKDRRYSVETLFEECFDRECALTRVARFLDDARDGDVRAIVFTGHGYRDPNGIASLVPPKSSENGDIITYLEWDQNIRNHTRPGVVVLSIMAHCFSGQVMKQDFEHQHWETIAATDGIEEGPTYLTFAASSREAYESPVTREPDSDSNLQVDHFIHALTSAIHSTDISAGTWSNFFKAFDWYFQRARSCASWQDKQVPPSSPNWRLINTQNPSFTASRLVRPSVVF</sequence>
<evidence type="ECO:0000256" key="1">
    <source>
        <dbReference type="ARBA" id="ARBA00022703"/>
    </source>
</evidence>
<keyword evidence="6" id="KW-1185">Reference proteome</keyword>
<accession>A0A0B7FDE6</accession>
<feature type="compositionally biased region" description="Low complexity" evidence="3">
    <location>
        <begin position="242"/>
        <end position="256"/>
    </location>
</feature>
<dbReference type="Gene3D" id="3.40.50.1460">
    <property type="match status" value="1"/>
</dbReference>
<proteinExistence type="predicted"/>
<evidence type="ECO:0000256" key="3">
    <source>
        <dbReference type="SAM" id="MobiDB-lite"/>
    </source>
</evidence>
<dbReference type="InterPro" id="IPR011600">
    <property type="entry name" value="Pept_C14_caspase"/>
</dbReference>
<keyword evidence="2" id="KW-0378">Hydrolase</keyword>
<keyword evidence="2" id="KW-0645">Protease</keyword>
<dbReference type="OrthoDB" id="3195393at2759"/>
<evidence type="ECO:0000313" key="6">
    <source>
        <dbReference type="Proteomes" id="UP000059188"/>
    </source>
</evidence>
<dbReference type="GO" id="GO:0006508">
    <property type="term" value="P:proteolysis"/>
    <property type="evidence" value="ECO:0007669"/>
    <property type="project" value="InterPro"/>
</dbReference>
<dbReference type="AlphaFoldDB" id="A0A0B7FDE6"/>
<reference evidence="5 6" key="1">
    <citation type="submission" date="2014-11" db="EMBL/GenBank/DDBJ databases">
        <authorList>
            <person name="Wibberg Daniel"/>
        </authorList>
    </citation>
    <scope>NUCLEOTIDE SEQUENCE [LARGE SCALE GENOMIC DNA]</scope>
    <source>
        <strain evidence="5">Rhizoctonia solani AG1-IB 7/3/14</strain>
    </source>
</reference>
<dbReference type="SUPFAM" id="SSF52129">
    <property type="entry name" value="Caspase-like"/>
    <property type="match status" value="1"/>
</dbReference>
<evidence type="ECO:0000259" key="4">
    <source>
        <dbReference type="Pfam" id="PF00656"/>
    </source>
</evidence>
<dbReference type="Pfam" id="PF00656">
    <property type="entry name" value="Peptidase_C14"/>
    <property type="match status" value="1"/>
</dbReference>
<feature type="region of interest" description="Disordered" evidence="3">
    <location>
        <begin position="238"/>
        <end position="269"/>
    </location>
</feature>
<gene>
    <name evidence="5" type="ORF">RSOLAG1IB_11601</name>
</gene>
<dbReference type="GO" id="GO:0006915">
    <property type="term" value="P:apoptotic process"/>
    <property type="evidence" value="ECO:0007669"/>
    <property type="project" value="UniProtKB-KW"/>
</dbReference>
<feature type="domain" description="Peptidase C14 caspase" evidence="4">
    <location>
        <begin position="361"/>
        <end position="457"/>
    </location>
</feature>
<dbReference type="EMBL" id="LN679253">
    <property type="protein sequence ID" value="CEL54203.1"/>
    <property type="molecule type" value="Genomic_DNA"/>
</dbReference>
<organism evidence="5 6">
    <name type="scientific">Thanatephorus cucumeris (strain AG1-IB / isolate 7/3/14)</name>
    <name type="common">Lettuce bottom rot fungus</name>
    <name type="synonym">Rhizoctonia solani</name>
    <dbReference type="NCBI Taxonomy" id="1108050"/>
    <lineage>
        <taxon>Eukaryota</taxon>
        <taxon>Fungi</taxon>
        <taxon>Dikarya</taxon>
        <taxon>Basidiomycota</taxon>
        <taxon>Agaricomycotina</taxon>
        <taxon>Agaricomycetes</taxon>
        <taxon>Cantharellales</taxon>
        <taxon>Ceratobasidiaceae</taxon>
        <taxon>Rhizoctonia</taxon>
        <taxon>Rhizoctonia solani AG-1</taxon>
    </lineage>
</organism>
<evidence type="ECO:0000313" key="5">
    <source>
        <dbReference type="EMBL" id="CEL54203.1"/>
    </source>
</evidence>
<name>A0A0B7FDE6_THACB</name>
<protein>
    <recommendedName>
        <fullName evidence="4">Peptidase C14 caspase domain-containing protein</fullName>
    </recommendedName>
</protein>
<dbReference type="Proteomes" id="UP000059188">
    <property type="component" value="Unassembled WGS sequence"/>
</dbReference>
<evidence type="ECO:0000256" key="2">
    <source>
        <dbReference type="ARBA" id="ARBA00022807"/>
    </source>
</evidence>
<feature type="compositionally biased region" description="Pro residues" evidence="3">
    <location>
        <begin position="119"/>
        <end position="133"/>
    </location>
</feature>